<comment type="similarity">
    <text evidence="1">Belongs to the PEP-utilizing enzyme family.</text>
</comment>
<feature type="compositionally biased region" description="Acidic residues" evidence="2">
    <location>
        <begin position="326"/>
        <end position="335"/>
    </location>
</feature>
<dbReference type="PANTHER" id="PTHR47453">
    <property type="entry name" value="PHOSPHOGLUCAN, WATER DIKINASE, CHLOROPLASTIC"/>
    <property type="match status" value="1"/>
</dbReference>
<dbReference type="GO" id="GO:0016301">
    <property type="term" value="F:kinase activity"/>
    <property type="evidence" value="ECO:0007669"/>
    <property type="project" value="InterPro"/>
</dbReference>
<dbReference type="InterPro" id="IPR013784">
    <property type="entry name" value="Carb-bd-like_fold"/>
</dbReference>
<dbReference type="Pfam" id="PF00686">
    <property type="entry name" value="CBM_20"/>
    <property type="match status" value="1"/>
</dbReference>
<dbReference type="OrthoDB" id="550577at2759"/>
<feature type="region of interest" description="Disordered" evidence="2">
    <location>
        <begin position="988"/>
        <end position="1010"/>
    </location>
</feature>
<dbReference type="Proteomes" id="UP000198341">
    <property type="component" value="Chromosome 4"/>
</dbReference>
<dbReference type="SMART" id="SM01065">
    <property type="entry name" value="CBM_2"/>
    <property type="match status" value="1"/>
</dbReference>
<evidence type="ECO:0000313" key="5">
    <source>
        <dbReference type="Proteomes" id="UP000198341"/>
    </source>
</evidence>
<evidence type="ECO:0000256" key="2">
    <source>
        <dbReference type="SAM" id="MobiDB-lite"/>
    </source>
</evidence>
<feature type="region of interest" description="Disordered" evidence="2">
    <location>
        <begin position="1405"/>
        <end position="1427"/>
    </location>
</feature>
<dbReference type="InterPro" id="IPR002192">
    <property type="entry name" value="PPDK_AMP/ATP-bd"/>
</dbReference>
<feature type="compositionally biased region" description="Low complexity" evidence="2">
    <location>
        <begin position="296"/>
        <end position="313"/>
    </location>
</feature>
<dbReference type="SUPFAM" id="SSF56059">
    <property type="entry name" value="Glutathione synthetase ATP-binding domain-like"/>
    <property type="match status" value="1"/>
</dbReference>
<dbReference type="Gene3D" id="2.60.40.10">
    <property type="entry name" value="Immunoglobulins"/>
    <property type="match status" value="1"/>
</dbReference>
<dbReference type="Gene3D" id="3.30.1490.20">
    <property type="entry name" value="ATP-grasp fold, A domain"/>
    <property type="match status" value="1"/>
</dbReference>
<dbReference type="PANTHER" id="PTHR47453:SF1">
    <property type="entry name" value="PHOSPHOGLUCAN, WATER DIKINASE, CHLOROPLASTIC"/>
    <property type="match status" value="1"/>
</dbReference>
<feature type="region of interest" description="Disordered" evidence="2">
    <location>
        <begin position="284"/>
        <end position="338"/>
    </location>
</feature>
<dbReference type="InterPro" id="IPR013815">
    <property type="entry name" value="ATP_grasp_subdomain_1"/>
</dbReference>
<feature type="compositionally biased region" description="Basic and acidic residues" evidence="2">
    <location>
        <begin position="52"/>
        <end position="67"/>
    </location>
</feature>
<keyword evidence="5" id="KW-1185">Reference proteome</keyword>
<gene>
    <name evidence="4" type="ORF">Bathy04g01300</name>
</gene>
<feature type="compositionally biased region" description="Acidic residues" evidence="2">
    <location>
        <begin position="188"/>
        <end position="198"/>
    </location>
</feature>
<dbReference type="eggNOG" id="ENOG502QS3J">
    <property type="taxonomic scope" value="Eukaryota"/>
</dbReference>
<dbReference type="PROSITE" id="PS51166">
    <property type="entry name" value="CBM20"/>
    <property type="match status" value="1"/>
</dbReference>
<accession>K8F494</accession>
<evidence type="ECO:0000256" key="1">
    <source>
        <dbReference type="ARBA" id="ARBA00007837"/>
    </source>
</evidence>
<dbReference type="InterPro" id="IPR013783">
    <property type="entry name" value="Ig-like_fold"/>
</dbReference>
<dbReference type="GeneID" id="19016155"/>
<feature type="region of interest" description="Disordered" evidence="2">
    <location>
        <begin position="627"/>
        <end position="646"/>
    </location>
</feature>
<evidence type="ECO:0000313" key="4">
    <source>
        <dbReference type="EMBL" id="CCO16348.1"/>
    </source>
</evidence>
<dbReference type="KEGG" id="bpg:Bathy04g01300"/>
<dbReference type="GO" id="GO:0005524">
    <property type="term" value="F:ATP binding"/>
    <property type="evidence" value="ECO:0007669"/>
    <property type="project" value="InterPro"/>
</dbReference>
<evidence type="ECO:0000259" key="3">
    <source>
        <dbReference type="PROSITE" id="PS51166"/>
    </source>
</evidence>
<feature type="region of interest" description="Disordered" evidence="2">
    <location>
        <begin position="181"/>
        <end position="201"/>
    </location>
</feature>
<dbReference type="EMBL" id="FO082275">
    <property type="protein sequence ID" value="CCO16348.1"/>
    <property type="molecule type" value="Genomic_DNA"/>
</dbReference>
<feature type="region of interest" description="Disordered" evidence="2">
    <location>
        <begin position="33"/>
        <end position="76"/>
    </location>
</feature>
<organism evidence="4 5">
    <name type="scientific">Bathycoccus prasinos</name>
    <dbReference type="NCBI Taxonomy" id="41875"/>
    <lineage>
        <taxon>Eukaryota</taxon>
        <taxon>Viridiplantae</taxon>
        <taxon>Chlorophyta</taxon>
        <taxon>Mamiellophyceae</taxon>
        <taxon>Mamiellales</taxon>
        <taxon>Bathycoccaceae</taxon>
        <taxon>Bathycoccus</taxon>
    </lineage>
</organism>
<feature type="domain" description="CBM20" evidence="3">
    <location>
        <begin position="80"/>
        <end position="235"/>
    </location>
</feature>
<dbReference type="RefSeq" id="XP_007513823.1">
    <property type="nucleotide sequence ID" value="XM_007513761.1"/>
</dbReference>
<dbReference type="Pfam" id="PF01326">
    <property type="entry name" value="PPDK_N"/>
    <property type="match status" value="1"/>
</dbReference>
<proteinExistence type="inferred from homology"/>
<protein>
    <recommendedName>
        <fullName evidence="3">CBM20 domain-containing protein</fullName>
    </recommendedName>
</protein>
<dbReference type="InterPro" id="IPR002044">
    <property type="entry name" value="CBM20"/>
</dbReference>
<sequence>MSLSSSFSKRSLLCATQRRRFCGRRRRNFSRIGLAAPRPSSFSFSFSSSDDDSQKKESNDDDNKNADDFDDSDDEKKNNNVTIIKTALRFDVVAKLKPGETLKIVGSIPELGNWDCENGLALAWSENHRWKGSIEIERLIFGSHHHENGGDTFEEEKEKDFRAPRAAAMDEPATMKCVIEKKKRNNEGDDNEEGDDDNNNYVWEEGKNRGVELFSYDVACINGELRYPDATVTGAFGHPGETTVVFDDAMYAKKIMKENESEEGRREAMDAAERSRECLIEWEEKQEKGEEGSLTSSSGSSSSSSGSSSSGSSDGEDVAKARHDEEAEEADDAQEVSEMIKEEEKAARIRRKRIIDESKFTPSVVRVANVDTMNSKWHLKLESVKGIVGFNVPELDDEKLATAATYLRWVSAGTIECTHPEGAIPRNETENAEEYNEKRRAAIEARSIFASVEKVEGETYQFGQKLTTSEASLVRHINPWLPSFDARFAPMAPLTKIRDLCNAVENDDEHKDAVPEWLKTEVKHSIEGNLLKNFDADALTATRRILDKVRRLNNTDENEEASINESFVDDLNAFYVELKSFLGGGQVFERLDDVRDRLDDESDVMQSVATLYSAHFAAQSARITSSFNTSGSGGRNNNNNYDDDDDVKNINENRGWFSEEGEQTLNALRAATRVRAHFCSGLVTGLRNDAPDEAINERHRWRQCETALEQYAFLRLAAIEKMARTSNVYEEVLSSSGSNVDAQWQRMSEILAIGLRHVGMSGYERRECETVAAELETWCNVKSRGSSKNSPPTESIESLRRLRASLNRARRIVDSKLNSIVEGFALAPEILGYALGLPENVGEDHVEFAIREDVSFEILLLLNACEKAINAAIHKATSSLSSANENTKTFKIISSTAMDTTRTDVCRVVVIDGALNEEALQRATTTKSGSRKKNGTVQSENDNLFVVVRRNSNDDAAYRDETEFEFGEAYANRVKCVAFISASSSSSSASEKKKRKKKKSSLSSKEPQMSNATIAAGKAYDETDILYVDKLLMKAMKTSARNHASIKYPIVSTDDTNEIVNLMSMAKVGQRAMVSISPALGVQISAHDEDDITFAKTPTDHERLDANTIKWETGDGCFLALDDATRQTCGETAHTFRVLENVGIVVPFGMCDIFNRQTSLAERIEQIESYGEGVLSNAEDERLAEHACDDIQEIIKNNPLPDKFIENALKGINSDTSNDIIAVSVSGSSNNDVDDATLDLMETHCEANNSQAVSKAISDIWASIWTIEAVKRRAMHKIKQSEASIAVVVRRANHFEKSFAVSIGDDGDEIREIRLRVGLRACPRFDECEWTMSAIENSDDAFETVTFANISEASRSRKTAPWFGKITSERVTYSQEPLSVSKDERVKACENVLKVCRDFLKDNKNNKNNKNDDDDDDDKNGENAASIEELRGGFEGGKCIISSVKFRRR</sequence>
<reference evidence="4 5" key="1">
    <citation type="submission" date="2011-10" db="EMBL/GenBank/DDBJ databases">
        <authorList>
            <person name="Genoscope - CEA"/>
        </authorList>
    </citation>
    <scope>NUCLEOTIDE SEQUENCE [LARGE SCALE GENOMIC DNA]</scope>
    <source>
        <strain evidence="4 5">RCC 1105</strain>
    </source>
</reference>
<name>K8F494_9CHLO</name>
<dbReference type="GO" id="GO:2001070">
    <property type="term" value="F:starch binding"/>
    <property type="evidence" value="ECO:0007669"/>
    <property type="project" value="InterPro"/>
</dbReference>
<dbReference type="SUPFAM" id="SSF49452">
    <property type="entry name" value="Starch-binding domain-like"/>
    <property type="match status" value="1"/>
</dbReference>